<evidence type="ECO:0000256" key="1">
    <source>
        <dbReference type="ARBA" id="ARBA00022670"/>
    </source>
</evidence>
<evidence type="ECO:0000256" key="5">
    <source>
        <dbReference type="ARBA" id="ARBA00022750"/>
    </source>
</evidence>
<evidence type="ECO:0000256" key="9">
    <source>
        <dbReference type="SAM" id="MobiDB-lite"/>
    </source>
</evidence>
<evidence type="ECO:0000256" key="8">
    <source>
        <dbReference type="ARBA" id="ARBA00022918"/>
    </source>
</evidence>
<dbReference type="Pfam" id="PF17917">
    <property type="entry name" value="RT_RNaseH"/>
    <property type="match status" value="1"/>
</dbReference>
<evidence type="ECO:0000256" key="7">
    <source>
        <dbReference type="ARBA" id="ARBA00022801"/>
    </source>
</evidence>
<keyword evidence="1" id="KW-0645">Protease</keyword>
<name>A0A2P4Y1F2_9STRA</name>
<dbReference type="GO" id="GO:0006508">
    <property type="term" value="P:proteolysis"/>
    <property type="evidence" value="ECO:0007669"/>
    <property type="project" value="UniProtKB-KW"/>
</dbReference>
<feature type="domain" description="Reverse transcriptase RNase H-like" evidence="10">
    <location>
        <begin position="567"/>
        <end position="662"/>
    </location>
</feature>
<dbReference type="OrthoDB" id="2290343at2759"/>
<dbReference type="Gene3D" id="3.30.70.270">
    <property type="match status" value="1"/>
</dbReference>
<organism evidence="11 12">
    <name type="scientific">Phytophthora palmivora</name>
    <dbReference type="NCBI Taxonomy" id="4796"/>
    <lineage>
        <taxon>Eukaryota</taxon>
        <taxon>Sar</taxon>
        <taxon>Stramenopiles</taxon>
        <taxon>Oomycota</taxon>
        <taxon>Peronosporomycetes</taxon>
        <taxon>Peronosporales</taxon>
        <taxon>Peronosporaceae</taxon>
        <taxon>Phytophthora</taxon>
    </lineage>
</organism>
<dbReference type="Proteomes" id="UP000237271">
    <property type="component" value="Unassembled WGS sequence"/>
</dbReference>
<feature type="region of interest" description="Disordered" evidence="9">
    <location>
        <begin position="1"/>
        <end position="50"/>
    </location>
</feature>
<dbReference type="AlphaFoldDB" id="A0A2P4Y1F2"/>
<dbReference type="GO" id="GO:0004519">
    <property type="term" value="F:endonuclease activity"/>
    <property type="evidence" value="ECO:0007669"/>
    <property type="project" value="UniProtKB-KW"/>
</dbReference>
<dbReference type="EMBL" id="NCKW01006448">
    <property type="protein sequence ID" value="POM71618.1"/>
    <property type="molecule type" value="Genomic_DNA"/>
</dbReference>
<keyword evidence="7" id="KW-0378">Hydrolase</keyword>
<dbReference type="PANTHER" id="PTHR33064:SF37">
    <property type="entry name" value="RIBONUCLEASE H"/>
    <property type="match status" value="1"/>
</dbReference>
<dbReference type="InterPro" id="IPR041373">
    <property type="entry name" value="RT_RNaseH"/>
</dbReference>
<evidence type="ECO:0000256" key="6">
    <source>
        <dbReference type="ARBA" id="ARBA00022759"/>
    </source>
</evidence>
<keyword evidence="12" id="KW-1185">Reference proteome</keyword>
<dbReference type="GO" id="GO:0004190">
    <property type="term" value="F:aspartic-type endopeptidase activity"/>
    <property type="evidence" value="ECO:0007669"/>
    <property type="project" value="UniProtKB-KW"/>
</dbReference>
<comment type="caution">
    <text evidence="11">The sequence shown here is derived from an EMBL/GenBank/DDBJ whole genome shotgun (WGS) entry which is preliminary data.</text>
</comment>
<dbReference type="InterPro" id="IPR043502">
    <property type="entry name" value="DNA/RNA_pol_sf"/>
</dbReference>
<evidence type="ECO:0000313" key="12">
    <source>
        <dbReference type="Proteomes" id="UP000237271"/>
    </source>
</evidence>
<evidence type="ECO:0000259" key="10">
    <source>
        <dbReference type="Pfam" id="PF17917"/>
    </source>
</evidence>
<keyword evidence="8" id="KW-0695">RNA-directed DNA polymerase</keyword>
<keyword evidence="4" id="KW-0540">Nuclease</keyword>
<keyword evidence="6" id="KW-0255">Endonuclease</keyword>
<dbReference type="PANTHER" id="PTHR33064">
    <property type="entry name" value="POL PROTEIN"/>
    <property type="match status" value="1"/>
</dbReference>
<keyword evidence="3" id="KW-0548">Nucleotidyltransferase</keyword>
<evidence type="ECO:0000256" key="4">
    <source>
        <dbReference type="ARBA" id="ARBA00022722"/>
    </source>
</evidence>
<dbReference type="InterPro" id="IPR043128">
    <property type="entry name" value="Rev_trsase/Diguanyl_cyclase"/>
</dbReference>
<evidence type="ECO:0000256" key="2">
    <source>
        <dbReference type="ARBA" id="ARBA00022679"/>
    </source>
</evidence>
<dbReference type="SUPFAM" id="SSF56672">
    <property type="entry name" value="DNA/RNA polymerases"/>
    <property type="match status" value="1"/>
</dbReference>
<sequence>MKQNTASNVKEIDAKAGKVSQRPAKQPTTRREATTNNQNTGRPRQPPRDGCLICKGSHLARDCRTVTTEQKTEEEKMLREKLERQKERVKLVVTDDEPTYRTLVINGVLEVPFCHDTGSDANIIDKVVLAEVRGIISYLPVVTVEPPVEVVATGGHMWRSGSAKSQDRRSPLVRLDLQIVTGAGPLALTDVEYLVISTAEEELLLGRSTLQSIGVDLDGILEQLAQQDLGMAEAEADDIPSDSVEVMGAPEEDEVKQALRRVVDDAMEAGFDVALEKYLRELVMSYADIFRLRLGSDEPADVESLEVTNYIGLVCVAILRGSDNSYVSTSVSWKQPASCNATTIVAGLARLYLSPNKAPTSSESLPVNKLTVPLASATPNLAVLIESVRGACGFGTFDFYKGFWQMTLHPNSRGLFSFVTEDGVFTSTRVPQEARTFVSHRTSVDWRRLAKTPGAFLKNLERFFSILRQRKLKLNVRKCKLFVRRVKWSCIAAFPLCLEQVTGLDDRFLQDSRPSEKLERVMLKRGRRKSQLSGATLVWTESEREAFRVALEMMERSCKLIFPDKGATVCIFADASLTGWALVVTQVRNWQNDAPVEQQAHNLLICRGGRFKKAQLNWSIVEKEGYLIVTAYGDLDYMLRREKSFYVYCDRSNLIKPFAPDTEVNAHVKRKLQRRVLNSGGLLSAKIVLAQQQHQGDAPDGPTQLDEAIMVPRNSKSLTKRLLVVAECGNQGHRGLHVMVEFLSRHFALANLRQTVTRFINPCLLCKHVKGGLVVQPRGRAKRVAYLYISESYGNAKYVVVLKDELTHFCELVATDTTDSHTEVAAILDWN</sequence>
<accession>A0A2P4Y1F2</accession>
<protein>
    <recommendedName>
        <fullName evidence="10">Reverse transcriptase RNase H-like domain-containing protein</fullName>
    </recommendedName>
</protein>
<reference evidence="11 12" key="1">
    <citation type="journal article" date="2017" name="Genome Biol. Evol.">
        <title>Phytophthora megakarya and P. palmivora, closely related causal agents of cacao black pod rot, underwent increases in genome sizes and gene numbers by different mechanisms.</title>
        <authorList>
            <person name="Ali S.S."/>
            <person name="Shao J."/>
            <person name="Lary D.J."/>
            <person name="Kronmiller B."/>
            <person name="Shen D."/>
            <person name="Strem M.D."/>
            <person name="Amoako-Attah I."/>
            <person name="Akrofi A.Y."/>
            <person name="Begoude B.A."/>
            <person name="Ten Hoopen G.M."/>
            <person name="Coulibaly K."/>
            <person name="Kebe B.I."/>
            <person name="Melnick R.L."/>
            <person name="Guiltinan M.J."/>
            <person name="Tyler B.M."/>
            <person name="Meinhardt L.W."/>
            <person name="Bailey B.A."/>
        </authorList>
    </citation>
    <scope>NUCLEOTIDE SEQUENCE [LARGE SCALE GENOMIC DNA]</scope>
    <source>
        <strain evidence="12">sbr112.9</strain>
    </source>
</reference>
<keyword evidence="2" id="KW-0808">Transferase</keyword>
<dbReference type="GO" id="GO:0003964">
    <property type="term" value="F:RNA-directed DNA polymerase activity"/>
    <property type="evidence" value="ECO:0007669"/>
    <property type="project" value="UniProtKB-KW"/>
</dbReference>
<proteinExistence type="predicted"/>
<gene>
    <name evidence="11" type="ORF">PHPALM_11786</name>
</gene>
<dbReference type="InterPro" id="IPR051320">
    <property type="entry name" value="Viral_Replic_Matur_Polypro"/>
</dbReference>
<evidence type="ECO:0000313" key="11">
    <source>
        <dbReference type="EMBL" id="POM71618.1"/>
    </source>
</evidence>
<evidence type="ECO:0000256" key="3">
    <source>
        <dbReference type="ARBA" id="ARBA00022695"/>
    </source>
</evidence>
<keyword evidence="5" id="KW-0064">Aspartyl protease</keyword>